<name>A0A127PHQ5_9BURK</name>
<evidence type="ECO:0000313" key="1">
    <source>
        <dbReference type="EMBL" id="AMO97277.1"/>
    </source>
</evidence>
<sequence>MRQVQYPCPYIWHGLCSVDIKRFANQKRFRSNTEEYCHA</sequence>
<organism evidence="1">
    <name type="scientific">Collimonas fungivorans</name>
    <dbReference type="NCBI Taxonomy" id="158899"/>
    <lineage>
        <taxon>Bacteria</taxon>
        <taxon>Pseudomonadati</taxon>
        <taxon>Pseudomonadota</taxon>
        <taxon>Betaproteobacteria</taxon>
        <taxon>Burkholderiales</taxon>
        <taxon>Oxalobacteraceae</taxon>
        <taxon>Collimonas</taxon>
    </lineage>
</organism>
<dbReference type="Proteomes" id="UP000072421">
    <property type="component" value="Chromosome"/>
</dbReference>
<gene>
    <name evidence="1" type="ORF">CFter6_4694</name>
</gene>
<dbReference type="PATRIC" id="fig|158899.10.peg.4640"/>
<dbReference type="AlphaFoldDB" id="A0A127PHQ5"/>
<protein>
    <submittedName>
        <fullName evidence="1">Uncharacterized protein</fullName>
    </submittedName>
</protein>
<dbReference type="EMBL" id="CP013232">
    <property type="protein sequence ID" value="AMO97277.1"/>
    <property type="molecule type" value="Genomic_DNA"/>
</dbReference>
<accession>A0A127PHQ5</accession>
<reference evidence="1 2" key="1">
    <citation type="submission" date="2015-11" db="EMBL/GenBank/DDBJ databases">
        <title>Exploring the genomic traits of fungus-feeding bacterial genus Collimonas.</title>
        <authorList>
            <person name="Song C."/>
            <person name="Schmidt R."/>
            <person name="de Jager V."/>
            <person name="Krzyzanowska D."/>
            <person name="Jongedijk E."/>
            <person name="Cankar K."/>
            <person name="Beekwilder J."/>
            <person name="van Veen A."/>
            <person name="de Boer W."/>
            <person name="van Veen J.A."/>
            <person name="Garbeva P."/>
        </authorList>
    </citation>
    <scope>NUCLEOTIDE SEQUENCE [LARGE SCALE GENOMIC DNA]</scope>
    <source>
        <strain evidence="1 2">Ter6</strain>
    </source>
</reference>
<evidence type="ECO:0000313" key="2">
    <source>
        <dbReference type="Proteomes" id="UP000072421"/>
    </source>
</evidence>
<proteinExistence type="predicted"/>